<dbReference type="GO" id="GO:0000287">
    <property type="term" value="F:magnesium ion binding"/>
    <property type="evidence" value="ECO:0007669"/>
    <property type="project" value="TreeGrafter"/>
</dbReference>
<evidence type="ECO:0000256" key="3">
    <source>
        <dbReference type="ARBA" id="ARBA00009184"/>
    </source>
</evidence>
<dbReference type="NCBIfam" id="TIGR01488">
    <property type="entry name" value="HAD-SF-IB"/>
    <property type="match status" value="1"/>
</dbReference>
<comment type="pathway">
    <text evidence="2">Amino-acid biosynthesis; L-serine biosynthesis; L-serine from 3-phospho-D-glycerate: step 3/3.</text>
</comment>
<keyword evidence="7" id="KW-0479">Metal-binding</keyword>
<evidence type="ECO:0000313" key="16">
    <source>
        <dbReference type="EMBL" id="KTC59854.1"/>
    </source>
</evidence>
<dbReference type="PROSITE" id="PS51671">
    <property type="entry name" value="ACT"/>
    <property type="match status" value="1"/>
</dbReference>
<keyword evidence="8" id="KW-0378">Hydrolase</keyword>
<dbReference type="SUPFAM" id="SSF56784">
    <property type="entry name" value="HAD-like"/>
    <property type="match status" value="1"/>
</dbReference>
<gene>
    <name evidence="16" type="ORF">AO287_07565</name>
</gene>
<evidence type="ECO:0000256" key="2">
    <source>
        <dbReference type="ARBA" id="ARBA00005135"/>
    </source>
</evidence>
<comment type="cofactor">
    <cofactor evidence="1">
        <name>Mg(2+)</name>
        <dbReference type="ChEBI" id="CHEBI:18420"/>
    </cofactor>
</comment>
<evidence type="ECO:0000313" key="17">
    <source>
        <dbReference type="Proteomes" id="UP000054513"/>
    </source>
</evidence>
<feature type="active site" description="Proton donor" evidence="14">
    <location>
        <position position="198"/>
    </location>
</feature>
<dbReference type="SFLD" id="SFLDS00003">
    <property type="entry name" value="Haloacid_Dehalogenase"/>
    <property type="match status" value="1"/>
</dbReference>
<dbReference type="Gene3D" id="3.30.70.260">
    <property type="match status" value="2"/>
</dbReference>
<dbReference type="FunFam" id="3.30.70.260:FF:000041">
    <property type="entry name" value="Phosphoserine phosphatase SerB"/>
    <property type="match status" value="1"/>
</dbReference>
<dbReference type="SFLD" id="SFLDF00029">
    <property type="entry name" value="phosphoserine_phosphatase"/>
    <property type="match status" value="1"/>
</dbReference>
<reference evidence="16 17" key="1">
    <citation type="submission" date="2015-09" db="EMBL/GenBank/DDBJ databases">
        <title>Genome sequence of ICMP 19499.</title>
        <authorList>
            <person name="Visnovsky S.B."/>
            <person name="Lu A."/>
            <person name="Panda P."/>
            <person name="Pitman A.R."/>
        </authorList>
    </citation>
    <scope>NUCLEOTIDE SEQUENCE [LARGE SCALE GENOMIC DNA]</scope>
    <source>
        <strain evidence="16 17">ICMP 19499</strain>
    </source>
</reference>
<keyword evidence="10" id="KW-0718">Serine biosynthesis</keyword>
<feature type="active site" description="Nucleophile" evidence="14">
    <location>
        <position position="196"/>
    </location>
</feature>
<dbReference type="PANTHER" id="PTHR43344">
    <property type="entry name" value="PHOSPHOSERINE PHOSPHATASE"/>
    <property type="match status" value="1"/>
</dbReference>
<dbReference type="InterPro" id="IPR036412">
    <property type="entry name" value="HAD-like_sf"/>
</dbReference>
<dbReference type="InterPro" id="IPR049148">
    <property type="entry name" value="PSP_ACT"/>
</dbReference>
<protein>
    <recommendedName>
        <fullName evidence="5">Phosphoserine phosphatase</fullName>
        <ecNumber evidence="4">3.1.3.3</ecNumber>
    </recommendedName>
    <alternativeName>
        <fullName evidence="11">O-phosphoserine phosphohydrolase</fullName>
    </alternativeName>
</protein>
<dbReference type="FunFam" id="3.30.70.260:FF:000065">
    <property type="entry name" value="Phosphoserine phosphatase SerB"/>
    <property type="match status" value="1"/>
</dbReference>
<name>A0AAW3M1N6_PSESS</name>
<evidence type="ECO:0000256" key="9">
    <source>
        <dbReference type="ARBA" id="ARBA00022842"/>
    </source>
</evidence>
<dbReference type="Pfam" id="PF13740">
    <property type="entry name" value="ACT_6"/>
    <property type="match status" value="1"/>
</dbReference>
<dbReference type="Gene3D" id="1.10.150.210">
    <property type="entry name" value="Phosphoserine phosphatase, domain 2"/>
    <property type="match status" value="1"/>
</dbReference>
<dbReference type="RefSeq" id="WP_058401212.1">
    <property type="nucleotide sequence ID" value="NZ_LKCI01000022.1"/>
</dbReference>
<dbReference type="FunFam" id="1.10.150.210:FF:000001">
    <property type="entry name" value="Phosphoserine phosphatase"/>
    <property type="match status" value="1"/>
</dbReference>
<dbReference type="AlphaFoldDB" id="A0AAW3M1N6"/>
<evidence type="ECO:0000256" key="8">
    <source>
        <dbReference type="ARBA" id="ARBA00022801"/>
    </source>
</evidence>
<evidence type="ECO:0000256" key="5">
    <source>
        <dbReference type="ARBA" id="ARBA00015196"/>
    </source>
</evidence>
<dbReference type="CDD" id="cd07500">
    <property type="entry name" value="HAD_PSP"/>
    <property type="match status" value="1"/>
</dbReference>
<dbReference type="Gene3D" id="3.40.50.1000">
    <property type="entry name" value="HAD superfamily/HAD-like"/>
    <property type="match status" value="1"/>
</dbReference>
<dbReference type="InterPro" id="IPR002912">
    <property type="entry name" value="ACT_dom"/>
</dbReference>
<dbReference type="InterPro" id="IPR023214">
    <property type="entry name" value="HAD_sf"/>
</dbReference>
<evidence type="ECO:0000256" key="12">
    <source>
        <dbReference type="ARBA" id="ARBA00048138"/>
    </source>
</evidence>
<dbReference type="Pfam" id="PF12710">
    <property type="entry name" value="HAD"/>
    <property type="match status" value="1"/>
</dbReference>
<dbReference type="EMBL" id="LKCI01000022">
    <property type="protein sequence ID" value="KTC59854.1"/>
    <property type="molecule type" value="Genomic_DNA"/>
</dbReference>
<evidence type="ECO:0000256" key="10">
    <source>
        <dbReference type="ARBA" id="ARBA00023299"/>
    </source>
</evidence>
<dbReference type="GO" id="GO:0006564">
    <property type="term" value="P:L-serine biosynthetic process"/>
    <property type="evidence" value="ECO:0007669"/>
    <property type="project" value="UniProtKB-KW"/>
</dbReference>
<evidence type="ECO:0000256" key="7">
    <source>
        <dbReference type="ARBA" id="ARBA00022723"/>
    </source>
</evidence>
<accession>A0AAW3M1N6</accession>
<sequence>MREIVLINITGVDRPGLTAAITGVLAQGGVNILDIGQAVIHDTLSFGILVEIPDTVQGSSVLKDILFTAYKLDQQVRFTAVSEADYQHWVEGQGKARHIVTLLTRKVTAEQLQCVSAITAKYGLNIDQIDRLSGRMPLDTPADKGKGCIEFTVRGEPADPKAMQAEFLAVAQDLNVDIAFQQDSLFRRNRRLAVFDMDSTLIEAEVIDELAKAAGVGEQVSEITERAMRGELDFSESFKERLALLKGLDVSVLDEIGSSLRLTEGAETLFSELKRLGYKTAILSGGFTYFAKQLQAKLGIDYVYANELEVVDGKVTGVAVEPIVNAQRKADLLRELAHKEGLSLEQTIAVGDGANDLPMLAIAGLGVAFRAKPLVKQSAKQAISTLGLDGVLYLLGFRDREGKR</sequence>
<feature type="domain" description="ACT" evidence="15">
    <location>
        <begin position="6"/>
        <end position="81"/>
    </location>
</feature>
<evidence type="ECO:0000256" key="11">
    <source>
        <dbReference type="ARBA" id="ARBA00031693"/>
    </source>
</evidence>
<dbReference type="InterPro" id="IPR045865">
    <property type="entry name" value="ACT-like_dom_sf"/>
</dbReference>
<dbReference type="GO" id="GO:0036424">
    <property type="term" value="F:L-phosphoserine phosphatase activity"/>
    <property type="evidence" value="ECO:0007669"/>
    <property type="project" value="InterPro"/>
</dbReference>
<dbReference type="InterPro" id="IPR004469">
    <property type="entry name" value="PSP"/>
</dbReference>
<dbReference type="EC" id="3.1.3.3" evidence="4"/>
<comment type="similarity">
    <text evidence="3">Belongs to the HAD-like hydrolase superfamily. SerB family.</text>
</comment>
<evidence type="ECO:0000256" key="1">
    <source>
        <dbReference type="ARBA" id="ARBA00001946"/>
    </source>
</evidence>
<dbReference type="CDD" id="cd04871">
    <property type="entry name" value="ACT_PSP_2"/>
    <property type="match status" value="1"/>
</dbReference>
<keyword evidence="6" id="KW-0028">Amino-acid biosynthesis</keyword>
<dbReference type="SFLD" id="SFLDG01137">
    <property type="entry name" value="C1.6.1:_Phosphoserine_Phosphat"/>
    <property type="match status" value="1"/>
</dbReference>
<evidence type="ECO:0000259" key="15">
    <source>
        <dbReference type="PROSITE" id="PS51671"/>
    </source>
</evidence>
<evidence type="ECO:0000256" key="14">
    <source>
        <dbReference type="PIRSR" id="PIRSR604469-1"/>
    </source>
</evidence>
<dbReference type="CDD" id="cd04870">
    <property type="entry name" value="ACT_PSP_1"/>
    <property type="match status" value="1"/>
</dbReference>
<dbReference type="PANTHER" id="PTHR43344:SF2">
    <property type="entry name" value="PHOSPHOSERINE PHOSPHATASE"/>
    <property type="match status" value="1"/>
</dbReference>
<evidence type="ECO:0000256" key="4">
    <source>
        <dbReference type="ARBA" id="ARBA00012640"/>
    </source>
</evidence>
<dbReference type="Pfam" id="PF21086">
    <property type="entry name" value="ACT_PSP_2"/>
    <property type="match status" value="1"/>
</dbReference>
<organism evidence="16 17">
    <name type="scientific">Pseudomonas savastanoi</name>
    <name type="common">Pseudomonas syringae pv. savastanoi</name>
    <dbReference type="NCBI Taxonomy" id="29438"/>
    <lineage>
        <taxon>Bacteria</taxon>
        <taxon>Pseudomonadati</taxon>
        <taxon>Pseudomonadota</taxon>
        <taxon>Gammaproteobacteria</taxon>
        <taxon>Pseudomonadales</taxon>
        <taxon>Pseudomonadaceae</taxon>
        <taxon>Pseudomonas</taxon>
    </lineage>
</organism>
<dbReference type="GO" id="GO:0005737">
    <property type="term" value="C:cytoplasm"/>
    <property type="evidence" value="ECO:0007669"/>
    <property type="project" value="TreeGrafter"/>
</dbReference>
<dbReference type="SFLD" id="SFLDG01136">
    <property type="entry name" value="C1.6:_Phosphoserine_Phosphatas"/>
    <property type="match status" value="1"/>
</dbReference>
<dbReference type="Proteomes" id="UP000054513">
    <property type="component" value="Unassembled WGS sequence"/>
</dbReference>
<dbReference type="InterPro" id="IPR050582">
    <property type="entry name" value="HAD-like_SerB"/>
</dbReference>
<evidence type="ECO:0000256" key="6">
    <source>
        <dbReference type="ARBA" id="ARBA00022605"/>
    </source>
</evidence>
<keyword evidence="9" id="KW-0460">Magnesium</keyword>
<dbReference type="FunFam" id="3.40.50.1000:FF:000041">
    <property type="entry name" value="Phosphoserine phosphatase SerB"/>
    <property type="match status" value="1"/>
</dbReference>
<dbReference type="NCBIfam" id="TIGR00338">
    <property type="entry name" value="serB"/>
    <property type="match status" value="1"/>
</dbReference>
<evidence type="ECO:0000256" key="13">
    <source>
        <dbReference type="ARBA" id="ARBA00048523"/>
    </source>
</evidence>
<comment type="caution">
    <text evidence="16">The sequence shown here is derived from an EMBL/GenBank/DDBJ whole genome shotgun (WGS) entry which is preliminary data.</text>
</comment>
<dbReference type="SUPFAM" id="SSF55021">
    <property type="entry name" value="ACT-like"/>
    <property type="match status" value="1"/>
</dbReference>
<proteinExistence type="inferred from homology"/>
<comment type="catalytic activity">
    <reaction evidence="13">
        <text>O-phospho-D-serine + H2O = D-serine + phosphate</text>
        <dbReference type="Rhea" id="RHEA:24873"/>
        <dbReference type="ChEBI" id="CHEBI:15377"/>
        <dbReference type="ChEBI" id="CHEBI:35247"/>
        <dbReference type="ChEBI" id="CHEBI:43474"/>
        <dbReference type="ChEBI" id="CHEBI:58680"/>
        <dbReference type="EC" id="3.1.3.3"/>
    </reaction>
</comment>
<comment type="catalytic activity">
    <reaction evidence="12">
        <text>O-phospho-L-serine + H2O = L-serine + phosphate</text>
        <dbReference type="Rhea" id="RHEA:21208"/>
        <dbReference type="ChEBI" id="CHEBI:15377"/>
        <dbReference type="ChEBI" id="CHEBI:33384"/>
        <dbReference type="ChEBI" id="CHEBI:43474"/>
        <dbReference type="ChEBI" id="CHEBI:57524"/>
        <dbReference type="EC" id="3.1.3.3"/>
    </reaction>
</comment>